<evidence type="ECO:0000256" key="3">
    <source>
        <dbReference type="ARBA" id="ARBA00023082"/>
    </source>
</evidence>
<dbReference type="EMBL" id="CP121252">
    <property type="protein sequence ID" value="WFP16851.1"/>
    <property type="molecule type" value="Genomic_DNA"/>
</dbReference>
<dbReference type="RefSeq" id="WP_278157956.1">
    <property type="nucleotide sequence ID" value="NZ_CP121252.1"/>
</dbReference>
<reference evidence="7 8" key="1">
    <citation type="submission" date="2023-04" db="EMBL/GenBank/DDBJ databases">
        <title>Funneling lignin-derived compounds into biodiesel using alkali-halophilic Citricoccus sp. P2.</title>
        <authorList>
            <person name="Luo C.-B."/>
        </authorList>
    </citation>
    <scope>NUCLEOTIDE SEQUENCE [LARGE SCALE GENOMIC DNA]</scope>
    <source>
        <strain evidence="7 8">P2</strain>
    </source>
</reference>
<evidence type="ECO:0000313" key="8">
    <source>
        <dbReference type="Proteomes" id="UP001219037"/>
    </source>
</evidence>
<sequence>MSEPVNERLRELLAQCAEGNQDAFRALYDHLAPVVFGVALRVLRDRSLAEETAQEVLLTVWRTADRFDPARGSVLGWASTMSHRRAVDVVRSVQSQRRRDHAEGVRSAVPVAAEVEEMVVMGDDAAAVRRCLEGLSTPEREAVQLAYYQGRSYREVAQESGTPEGTVKSRIRTALKRLAACLGVRR</sequence>
<dbReference type="InterPro" id="IPR013324">
    <property type="entry name" value="RNA_pol_sigma_r3/r4-like"/>
</dbReference>
<evidence type="ECO:0000256" key="2">
    <source>
        <dbReference type="ARBA" id="ARBA00023015"/>
    </source>
</evidence>
<organism evidence="7 8">
    <name type="scientific">Citricoccus muralis</name>
    <dbReference type="NCBI Taxonomy" id="169134"/>
    <lineage>
        <taxon>Bacteria</taxon>
        <taxon>Bacillati</taxon>
        <taxon>Actinomycetota</taxon>
        <taxon>Actinomycetes</taxon>
        <taxon>Micrococcales</taxon>
        <taxon>Micrococcaceae</taxon>
        <taxon>Citricoccus</taxon>
    </lineage>
</organism>
<dbReference type="NCBIfam" id="TIGR02937">
    <property type="entry name" value="sigma70-ECF"/>
    <property type="match status" value="1"/>
</dbReference>
<accession>A0ABY8H6T5</accession>
<feature type="domain" description="RNA polymerase sigma-70 region 2" evidence="5">
    <location>
        <begin position="27"/>
        <end position="93"/>
    </location>
</feature>
<dbReference type="PANTHER" id="PTHR43133:SF66">
    <property type="entry name" value="ECF RNA POLYMERASE SIGMA FACTOR SIGK"/>
    <property type="match status" value="1"/>
</dbReference>
<dbReference type="InterPro" id="IPR014284">
    <property type="entry name" value="RNA_pol_sigma-70_dom"/>
</dbReference>
<evidence type="ECO:0000259" key="6">
    <source>
        <dbReference type="Pfam" id="PF08281"/>
    </source>
</evidence>
<dbReference type="InterPro" id="IPR013249">
    <property type="entry name" value="RNA_pol_sigma70_r4_t2"/>
</dbReference>
<dbReference type="Pfam" id="PF08281">
    <property type="entry name" value="Sigma70_r4_2"/>
    <property type="match status" value="1"/>
</dbReference>
<dbReference type="Proteomes" id="UP001219037">
    <property type="component" value="Chromosome"/>
</dbReference>
<dbReference type="PANTHER" id="PTHR43133">
    <property type="entry name" value="RNA POLYMERASE ECF-TYPE SIGMA FACTO"/>
    <property type="match status" value="1"/>
</dbReference>
<proteinExistence type="inferred from homology"/>
<evidence type="ECO:0000313" key="7">
    <source>
        <dbReference type="EMBL" id="WFP16851.1"/>
    </source>
</evidence>
<name>A0ABY8H6T5_9MICC</name>
<dbReference type="SUPFAM" id="SSF88659">
    <property type="entry name" value="Sigma3 and sigma4 domains of RNA polymerase sigma factors"/>
    <property type="match status" value="1"/>
</dbReference>
<keyword evidence="2" id="KW-0805">Transcription regulation</keyword>
<dbReference type="SUPFAM" id="SSF88946">
    <property type="entry name" value="Sigma2 domain of RNA polymerase sigma factors"/>
    <property type="match status" value="1"/>
</dbReference>
<evidence type="ECO:0000256" key="4">
    <source>
        <dbReference type="ARBA" id="ARBA00023163"/>
    </source>
</evidence>
<gene>
    <name evidence="7" type="ORF">P8192_01600</name>
</gene>
<dbReference type="Gene3D" id="1.10.10.10">
    <property type="entry name" value="Winged helix-like DNA-binding domain superfamily/Winged helix DNA-binding domain"/>
    <property type="match status" value="1"/>
</dbReference>
<dbReference type="Pfam" id="PF04542">
    <property type="entry name" value="Sigma70_r2"/>
    <property type="match status" value="1"/>
</dbReference>
<dbReference type="InterPro" id="IPR039425">
    <property type="entry name" value="RNA_pol_sigma-70-like"/>
</dbReference>
<protein>
    <submittedName>
        <fullName evidence="7">Sigma-70 family RNA polymerase sigma factor</fullName>
    </submittedName>
</protein>
<dbReference type="InterPro" id="IPR036388">
    <property type="entry name" value="WH-like_DNA-bd_sf"/>
</dbReference>
<keyword evidence="8" id="KW-1185">Reference proteome</keyword>
<feature type="domain" description="RNA polymerase sigma factor 70 region 4 type 2" evidence="6">
    <location>
        <begin position="127"/>
        <end position="178"/>
    </location>
</feature>
<dbReference type="CDD" id="cd06171">
    <property type="entry name" value="Sigma70_r4"/>
    <property type="match status" value="1"/>
</dbReference>
<dbReference type="InterPro" id="IPR007627">
    <property type="entry name" value="RNA_pol_sigma70_r2"/>
</dbReference>
<dbReference type="Gene3D" id="1.10.1740.10">
    <property type="match status" value="1"/>
</dbReference>
<keyword evidence="3" id="KW-0731">Sigma factor</keyword>
<evidence type="ECO:0000259" key="5">
    <source>
        <dbReference type="Pfam" id="PF04542"/>
    </source>
</evidence>
<keyword evidence="4" id="KW-0804">Transcription</keyword>
<evidence type="ECO:0000256" key="1">
    <source>
        <dbReference type="ARBA" id="ARBA00010641"/>
    </source>
</evidence>
<dbReference type="InterPro" id="IPR013325">
    <property type="entry name" value="RNA_pol_sigma_r2"/>
</dbReference>
<comment type="similarity">
    <text evidence="1">Belongs to the sigma-70 factor family. ECF subfamily.</text>
</comment>